<name>A0A7W8MVP5_9BACL</name>
<evidence type="ECO:0000313" key="2">
    <source>
        <dbReference type="Proteomes" id="UP000520011"/>
    </source>
</evidence>
<dbReference type="EMBL" id="JACHEP010000002">
    <property type="protein sequence ID" value="MBB5323880.1"/>
    <property type="molecule type" value="Genomic_DNA"/>
</dbReference>
<evidence type="ECO:0000313" key="1">
    <source>
        <dbReference type="EMBL" id="MBB5323880.1"/>
    </source>
</evidence>
<comment type="caution">
    <text evidence="1">The sequence shown here is derived from an EMBL/GenBank/DDBJ whole genome shotgun (WGS) entry which is preliminary data.</text>
</comment>
<protein>
    <submittedName>
        <fullName evidence="1">Uncharacterized protein</fullName>
    </submittedName>
</protein>
<gene>
    <name evidence="1" type="ORF">HNQ34_000972</name>
</gene>
<keyword evidence="2" id="KW-1185">Reference proteome</keyword>
<accession>A0A7W8MVP5</accession>
<organism evidence="1 2">
    <name type="scientific">Anoxybacteroides tepidamans</name>
    <dbReference type="NCBI Taxonomy" id="265948"/>
    <lineage>
        <taxon>Bacteria</taxon>
        <taxon>Bacillati</taxon>
        <taxon>Bacillota</taxon>
        <taxon>Bacilli</taxon>
        <taxon>Bacillales</taxon>
        <taxon>Anoxybacillaceae</taxon>
        <taxon>Anoxybacteroides</taxon>
    </lineage>
</organism>
<reference evidence="1 2" key="1">
    <citation type="submission" date="2020-08" db="EMBL/GenBank/DDBJ databases">
        <title>Genomic Encyclopedia of Type Strains, Phase IV (KMG-IV): sequencing the most valuable type-strain genomes for metagenomic binning, comparative biology and taxonomic classification.</title>
        <authorList>
            <person name="Goeker M."/>
        </authorList>
    </citation>
    <scope>NUCLEOTIDE SEQUENCE [LARGE SCALE GENOMIC DNA]</scope>
    <source>
        <strain evidence="1 2">DSM 16325</strain>
    </source>
</reference>
<dbReference type="AlphaFoldDB" id="A0A7W8MVP5"/>
<sequence length="32" mass="3816">MYNQKAHAFSHERNVRFLPYQAGKLPWLSNVI</sequence>
<dbReference type="Proteomes" id="UP000520011">
    <property type="component" value="Unassembled WGS sequence"/>
</dbReference>
<proteinExistence type="predicted"/>